<dbReference type="AlphaFoldDB" id="A0A173S706"/>
<sequence length="118" mass="14505">MIQTAEDKVKEYRQCIHRKIEHWKDINQNGCNDPFWPDGCNMNLVRNHILYYQRKISEICEEKNLPYPEAYYFSVPPEVDNFYMANLKQRDRVKRIFYGGYVPVRKKYYYDEQQISMF</sequence>
<accession>A0A173S706</accession>
<proteinExistence type="predicted"/>
<name>A0A173S706_9FIRM</name>
<dbReference type="Proteomes" id="UP000095495">
    <property type="component" value="Unassembled WGS sequence"/>
</dbReference>
<protein>
    <submittedName>
        <fullName evidence="1">Uncharacterized protein</fullName>
    </submittedName>
</protein>
<gene>
    <name evidence="1" type="ORF">ERS852420_01140</name>
</gene>
<dbReference type="EMBL" id="CYXV01000004">
    <property type="protein sequence ID" value="CUM86102.1"/>
    <property type="molecule type" value="Genomic_DNA"/>
</dbReference>
<organism evidence="1 2">
    <name type="scientific">Roseburia faecis</name>
    <dbReference type="NCBI Taxonomy" id="301302"/>
    <lineage>
        <taxon>Bacteria</taxon>
        <taxon>Bacillati</taxon>
        <taxon>Bacillota</taxon>
        <taxon>Clostridia</taxon>
        <taxon>Lachnospirales</taxon>
        <taxon>Lachnospiraceae</taxon>
        <taxon>Roseburia</taxon>
    </lineage>
</organism>
<dbReference type="RefSeq" id="WP_055261920.1">
    <property type="nucleotide sequence ID" value="NZ_CYXV01000004.1"/>
</dbReference>
<evidence type="ECO:0000313" key="1">
    <source>
        <dbReference type="EMBL" id="CUM86102.1"/>
    </source>
</evidence>
<evidence type="ECO:0000313" key="2">
    <source>
        <dbReference type="Proteomes" id="UP000095495"/>
    </source>
</evidence>
<reference evidence="1 2" key="1">
    <citation type="submission" date="2015-09" db="EMBL/GenBank/DDBJ databases">
        <authorList>
            <consortium name="Pathogen Informatics"/>
        </authorList>
    </citation>
    <scope>NUCLEOTIDE SEQUENCE [LARGE SCALE GENOMIC DNA]</scope>
    <source>
        <strain evidence="1 2">2789STDY5608863</strain>
    </source>
</reference>